<gene>
    <name evidence="2" type="ORF">ADL12_02890</name>
</gene>
<dbReference type="EMBL" id="LLZG01000008">
    <property type="protein sequence ID" value="KUL45891.1"/>
    <property type="molecule type" value="Genomic_DNA"/>
</dbReference>
<dbReference type="RefSeq" id="WP_062698111.1">
    <property type="nucleotide sequence ID" value="NZ_LLZG01000008.1"/>
</dbReference>
<comment type="caution">
    <text evidence="2">The sequence shown here is derived from an EMBL/GenBank/DDBJ whole genome shotgun (WGS) entry which is preliminary data.</text>
</comment>
<reference evidence="3" key="1">
    <citation type="submission" date="2015-10" db="EMBL/GenBank/DDBJ databases">
        <authorList>
            <person name="Ju K.-S."/>
            <person name="Doroghazi J.R."/>
            <person name="Metcalf W.W."/>
        </authorList>
    </citation>
    <scope>NUCLEOTIDE SEQUENCE [LARGE SCALE GENOMIC DNA]</scope>
    <source>
        <strain evidence="3">NRRL 3151</strain>
    </source>
</reference>
<feature type="region of interest" description="Disordered" evidence="1">
    <location>
        <begin position="120"/>
        <end position="143"/>
    </location>
</feature>
<accession>A0A0X3VM64</accession>
<organism evidence="2 3">
    <name type="scientific">Streptomyces regalis</name>
    <dbReference type="NCBI Taxonomy" id="68262"/>
    <lineage>
        <taxon>Bacteria</taxon>
        <taxon>Bacillati</taxon>
        <taxon>Actinomycetota</taxon>
        <taxon>Actinomycetes</taxon>
        <taxon>Kitasatosporales</taxon>
        <taxon>Streptomycetaceae</taxon>
        <taxon>Streptomyces</taxon>
    </lineage>
</organism>
<feature type="compositionally biased region" description="Basic residues" evidence="1">
    <location>
        <begin position="1"/>
        <end position="15"/>
    </location>
</feature>
<name>A0A0X3VM64_9ACTN</name>
<dbReference type="Proteomes" id="UP000053923">
    <property type="component" value="Unassembled WGS sequence"/>
</dbReference>
<dbReference type="OrthoDB" id="3849385at2"/>
<keyword evidence="3" id="KW-1185">Reference proteome</keyword>
<protein>
    <submittedName>
        <fullName evidence="2">Uncharacterized protein</fullName>
    </submittedName>
</protein>
<evidence type="ECO:0000256" key="1">
    <source>
        <dbReference type="SAM" id="MobiDB-lite"/>
    </source>
</evidence>
<sequence length="143" mass="15409">MAGRRGRNRVRRRRQGLVGRGYARPAPFLRDAGPRPTSTADLISTLKDLLPEAKVTEPDGKHLYEELGPHATVVYDDGNGPAALTIGFSRFEAGAQSELTIGCPTKSSDYQFDSCVTTWLPDPNGHDHGPDRSAPSTPAPMAP</sequence>
<evidence type="ECO:0000313" key="3">
    <source>
        <dbReference type="Proteomes" id="UP000053923"/>
    </source>
</evidence>
<feature type="region of interest" description="Disordered" evidence="1">
    <location>
        <begin position="1"/>
        <end position="36"/>
    </location>
</feature>
<dbReference type="AlphaFoldDB" id="A0A0X3VM64"/>
<evidence type="ECO:0000313" key="2">
    <source>
        <dbReference type="EMBL" id="KUL45891.1"/>
    </source>
</evidence>
<proteinExistence type="predicted"/>